<evidence type="ECO:0000256" key="1">
    <source>
        <dbReference type="SAM" id="MobiDB-lite"/>
    </source>
</evidence>
<sequence length="247" mass="27215">MHHGDPGALPPDAPSLQEPHRDSPQHVPRGVAWEQGTPLWKAAGEQKVRPRKGRGPDKSPRNRCLQTQSVQSERSGCLCETCFPSGRKLGEPSRRTCCGLSGPPCAGRLHGQKASSQAFPKPAAADATRRVTHIHRPRLPVTLTPAKRPRSRGRCPVWEQPPPPPADWARRQALCQGCAHDVSFRASPPRRSRCSDLRLLKQGTGPQRGRSDHSLKVTGPRLKPGLSLQNHTHQLCTELQCRTARRP</sequence>
<comment type="caution">
    <text evidence="2">The sequence shown here is derived from an EMBL/GenBank/DDBJ whole genome shotgun (WGS) entry which is preliminary data.</text>
</comment>
<dbReference type="AlphaFoldDB" id="A0A834E0Y0"/>
<gene>
    <name evidence="2" type="ORF">HJG60_011620</name>
</gene>
<organism evidence="2 3">
    <name type="scientific">Phyllostomus discolor</name>
    <name type="common">pale spear-nosed bat</name>
    <dbReference type="NCBI Taxonomy" id="89673"/>
    <lineage>
        <taxon>Eukaryota</taxon>
        <taxon>Metazoa</taxon>
        <taxon>Chordata</taxon>
        <taxon>Craniata</taxon>
        <taxon>Vertebrata</taxon>
        <taxon>Euteleostomi</taxon>
        <taxon>Mammalia</taxon>
        <taxon>Eutheria</taxon>
        <taxon>Laurasiatheria</taxon>
        <taxon>Chiroptera</taxon>
        <taxon>Yangochiroptera</taxon>
        <taxon>Phyllostomidae</taxon>
        <taxon>Phyllostominae</taxon>
        <taxon>Phyllostomus</taxon>
    </lineage>
</organism>
<proteinExistence type="predicted"/>
<feature type="compositionally biased region" description="Basic and acidic residues" evidence="1">
    <location>
        <begin position="44"/>
        <end position="60"/>
    </location>
</feature>
<protein>
    <submittedName>
        <fullName evidence="2">Uncharacterized protein</fullName>
    </submittedName>
</protein>
<evidence type="ECO:0000313" key="2">
    <source>
        <dbReference type="EMBL" id="KAF6099896.1"/>
    </source>
</evidence>
<feature type="region of interest" description="Disordered" evidence="1">
    <location>
        <begin position="200"/>
        <end position="219"/>
    </location>
</feature>
<feature type="compositionally biased region" description="Polar residues" evidence="1">
    <location>
        <begin position="64"/>
        <end position="74"/>
    </location>
</feature>
<dbReference type="Proteomes" id="UP000664940">
    <property type="component" value="Unassembled WGS sequence"/>
</dbReference>
<reference evidence="2 3" key="1">
    <citation type="journal article" date="2020" name="Nature">
        <title>Six reference-quality genomes reveal evolution of bat adaptations.</title>
        <authorList>
            <person name="Jebb D."/>
            <person name="Huang Z."/>
            <person name="Pippel M."/>
            <person name="Hughes G.M."/>
            <person name="Lavrichenko K."/>
            <person name="Devanna P."/>
            <person name="Winkler S."/>
            <person name="Jermiin L.S."/>
            <person name="Skirmuntt E.C."/>
            <person name="Katzourakis A."/>
            <person name="Burkitt-Gray L."/>
            <person name="Ray D.A."/>
            <person name="Sullivan K.A.M."/>
            <person name="Roscito J.G."/>
            <person name="Kirilenko B.M."/>
            <person name="Davalos L.M."/>
            <person name="Corthals A.P."/>
            <person name="Power M.L."/>
            <person name="Jones G."/>
            <person name="Ransome R.D."/>
            <person name="Dechmann D.K.N."/>
            <person name="Locatelli A.G."/>
            <person name="Puechmaille S.J."/>
            <person name="Fedrigo O."/>
            <person name="Jarvis E.D."/>
            <person name="Hiller M."/>
            <person name="Vernes S.C."/>
            <person name="Myers E.W."/>
            <person name="Teeling E.C."/>
        </authorList>
    </citation>
    <scope>NUCLEOTIDE SEQUENCE [LARGE SCALE GENOMIC DNA]</scope>
    <source>
        <strain evidence="2">Bat1K_MPI-CBG_1</strain>
    </source>
</reference>
<dbReference type="EMBL" id="JABVXQ010000007">
    <property type="protein sequence ID" value="KAF6099896.1"/>
    <property type="molecule type" value="Genomic_DNA"/>
</dbReference>
<feature type="region of interest" description="Disordered" evidence="1">
    <location>
        <begin position="1"/>
        <end position="74"/>
    </location>
</feature>
<accession>A0A834E0Y0</accession>
<evidence type="ECO:0000313" key="3">
    <source>
        <dbReference type="Proteomes" id="UP000664940"/>
    </source>
</evidence>
<name>A0A834E0Y0_9CHIR</name>